<keyword evidence="1" id="KW-0812">Transmembrane</keyword>
<evidence type="ECO:0000313" key="3">
    <source>
        <dbReference type="Proteomes" id="UP000006502"/>
    </source>
</evidence>
<dbReference type="OrthoDB" id="397133at2"/>
<dbReference type="Proteomes" id="UP000006502">
    <property type="component" value="Chromosome"/>
</dbReference>
<dbReference type="EMBL" id="CP003731">
    <property type="protein sequence ID" value="AFO52298.1"/>
    <property type="molecule type" value="Genomic_DNA"/>
</dbReference>
<proteinExistence type="predicted"/>
<feature type="transmembrane region" description="Helical" evidence="1">
    <location>
        <begin position="12"/>
        <end position="31"/>
    </location>
</feature>
<dbReference type="HOGENOM" id="CLU_1249496_0_0_14"/>
<organism evidence="2 3">
    <name type="scientific">Mycoplasma haematolamae (strain Purdue)</name>
    <dbReference type="NCBI Taxonomy" id="1212765"/>
    <lineage>
        <taxon>Bacteria</taxon>
        <taxon>Bacillati</taxon>
        <taxon>Mycoplasmatota</taxon>
        <taxon>Mollicutes</taxon>
        <taxon>Mycoplasmataceae</taxon>
        <taxon>Mycoplasma</taxon>
    </lineage>
</organism>
<gene>
    <name evidence="2" type="ordered locus">MHLP_03590</name>
</gene>
<reference evidence="3" key="2">
    <citation type="submission" date="2012-07" db="EMBL/GenBank/DDBJ databases">
        <title>Complete genome sequence of 'Candidatus Mycoplasma haemolamae'.</title>
        <authorList>
            <person name="Guimaraes A.M.S."/>
            <person name="Toth B."/>
            <person name="Santos A.P."/>
            <person name="Nascimento N.C."/>
            <person name="Sojka J.E."/>
            <person name="Messick J.B."/>
        </authorList>
    </citation>
    <scope>NUCLEOTIDE SEQUENCE [LARGE SCALE GENOMIC DNA]</scope>
    <source>
        <strain evidence="3">Purdue</strain>
    </source>
</reference>
<keyword evidence="1" id="KW-1133">Transmembrane helix</keyword>
<keyword evidence="3" id="KW-1185">Reference proteome</keyword>
<evidence type="ECO:0000313" key="2">
    <source>
        <dbReference type="EMBL" id="AFO52298.1"/>
    </source>
</evidence>
<dbReference type="PATRIC" id="fig|1212765.3.peg.813"/>
<accession>I7BK91</accession>
<reference evidence="2 3" key="1">
    <citation type="journal article" date="2012" name="J. Bacteriol.">
        <title>Genome Sequence of "Candidatus Mycoplasma haemolamae" Strain Purdue, a Red Blood Cell Pathogen of Alpacas (Vicugna pacos) and Llamas (Lama glama).</title>
        <authorList>
            <person name="Guimaraes A.M."/>
            <person name="Toth B."/>
            <person name="Santos A.P."/>
            <person name="do Nascimento N.C."/>
            <person name="Kritchevsky J.E."/>
            <person name="Messick J.B."/>
        </authorList>
    </citation>
    <scope>NUCLEOTIDE SEQUENCE [LARGE SCALE GENOMIC DNA]</scope>
    <source>
        <strain evidence="2 3">Purdue</strain>
    </source>
</reference>
<dbReference type="STRING" id="1212765.MHLP_03590"/>
<protein>
    <submittedName>
        <fullName evidence="2">Uncharacterized protein</fullName>
    </submittedName>
</protein>
<keyword evidence="1" id="KW-0472">Membrane</keyword>
<dbReference type="KEGG" id="mhl:MHLP_03590"/>
<evidence type="ECO:0000256" key="1">
    <source>
        <dbReference type="SAM" id="Phobius"/>
    </source>
</evidence>
<name>I7BK91_MYCHA</name>
<dbReference type="AlphaFoldDB" id="I7BK91"/>
<sequence length="222" mass="26225">MGSTTPNKSYFPLGIFLSPFLSVFLLGFSLYSWRHRKGYKGTEDFTHRYSFFKKVFLSIFQLQRQIDTLEGEEHLSRKSSLIVLYSKSFSWEILSLGFLLSNFYRDTYQLTRFFRYCVLSTSRPWWYFLTSSVEILERVPSPQFLKEFEHSLVCFSDDLDQLKKLSLNSFKNVVFVKLESSFSWKKGTNRVFQVVGSISSKERLKAFSETELKIDQIMSRLN</sequence>